<dbReference type="InterPro" id="IPR052743">
    <property type="entry name" value="Glutaminase_GtaA"/>
</dbReference>
<feature type="compositionally biased region" description="Low complexity" evidence="1">
    <location>
        <begin position="828"/>
        <end position="837"/>
    </location>
</feature>
<evidence type="ECO:0000313" key="7">
    <source>
        <dbReference type="Proteomes" id="UP000053477"/>
    </source>
</evidence>
<accession>A0A0H2RUT4</accession>
<dbReference type="InterPro" id="IPR008928">
    <property type="entry name" value="6-hairpin_glycosidase_sf"/>
</dbReference>
<dbReference type="AlphaFoldDB" id="A0A0H2RUT4"/>
<keyword evidence="2" id="KW-1133">Transmembrane helix</keyword>
<dbReference type="InterPro" id="IPR033433">
    <property type="entry name" value="GtaA_N"/>
</dbReference>
<dbReference type="PANTHER" id="PTHR31987">
    <property type="entry name" value="GLUTAMINASE A-RELATED"/>
    <property type="match status" value="1"/>
</dbReference>
<feature type="signal peptide" evidence="3">
    <location>
        <begin position="1"/>
        <end position="24"/>
    </location>
</feature>
<keyword evidence="2" id="KW-0812">Transmembrane</keyword>
<feature type="chain" id="PRO_5005201787" description="DUF1793-domain-containing protein" evidence="3">
    <location>
        <begin position="25"/>
        <end position="921"/>
    </location>
</feature>
<keyword evidence="3" id="KW-0732">Signal</keyword>
<evidence type="ECO:0000259" key="4">
    <source>
        <dbReference type="Pfam" id="PF16335"/>
    </source>
</evidence>
<evidence type="ECO:0000256" key="2">
    <source>
        <dbReference type="SAM" id="Phobius"/>
    </source>
</evidence>
<feature type="region of interest" description="Disordered" evidence="1">
    <location>
        <begin position="828"/>
        <end position="866"/>
    </location>
</feature>
<name>A0A0H2RUT4_9AGAM</name>
<dbReference type="InParanoid" id="A0A0H2RUT4"/>
<evidence type="ECO:0000313" key="6">
    <source>
        <dbReference type="EMBL" id="KLO15790.1"/>
    </source>
</evidence>
<dbReference type="PANTHER" id="PTHR31987:SF1">
    <property type="entry name" value="GLUTAMINASE A"/>
    <property type="match status" value="1"/>
</dbReference>
<dbReference type="OrthoDB" id="3918848at2759"/>
<dbReference type="GO" id="GO:0005975">
    <property type="term" value="P:carbohydrate metabolic process"/>
    <property type="evidence" value="ECO:0007669"/>
    <property type="project" value="InterPro"/>
</dbReference>
<protein>
    <recommendedName>
        <fullName evidence="8">DUF1793-domain-containing protein</fullName>
    </recommendedName>
</protein>
<evidence type="ECO:0000256" key="1">
    <source>
        <dbReference type="SAM" id="MobiDB-lite"/>
    </source>
</evidence>
<dbReference type="STRING" id="27342.A0A0H2RUT4"/>
<feature type="transmembrane region" description="Helical" evidence="2">
    <location>
        <begin position="755"/>
        <end position="773"/>
    </location>
</feature>
<dbReference type="Proteomes" id="UP000053477">
    <property type="component" value="Unassembled WGS sequence"/>
</dbReference>
<gene>
    <name evidence="6" type="ORF">SCHPADRAFT_938386</name>
</gene>
<evidence type="ECO:0008006" key="8">
    <source>
        <dbReference type="Google" id="ProtNLM"/>
    </source>
</evidence>
<proteinExistence type="predicted"/>
<feature type="domain" description="Glutaminase A central" evidence="4">
    <location>
        <begin position="365"/>
        <end position="727"/>
    </location>
</feature>
<dbReference type="SUPFAM" id="SSF48208">
    <property type="entry name" value="Six-hairpin glycosidases"/>
    <property type="match status" value="1"/>
</dbReference>
<sequence>MPIWKGYVLSICFLLLRVCDISYAQSNAGTTNNPFLPPAWPLAVKGPYFNSWQPGGQSTFSLPASSPAFWPAWDDQTTWTCMVVVDDKPYGIMASIPNGPPDVTVATQTAISFSATKTVFVFEAGPVNVNASFLSTVTPTDLVRQSLPFAYLYLDISSTDGNAHNIRVYSDITPPWLHGNEVLLPDPDPKVAANASLNELNEYVGLQMQLQVPHPFLEVAEHAQDVIGVFAINSSPGVKYQVGESLTVRNLGTNSTGLQNTIDTNYPTHALDDPFDAYALTIDLGVIEMTSEPIVFTVGMLRDPSINLTTASGTNQLRSSYYWSNFSTIPHILSFVLDDFETARQSGEAFDEMIQNISLANIEGYTDLLSLAARQIFGTLEITVSKASDGSWNQSDVMIFSKNMGDIGSFGTSGGTNTVDVLYAGLPALLYTNPSLALYLIRPILESQINDGVLIGQGYAPQNLGTQFPNVTTDNSAHNLGIEQSGNMLIMVLSIFQRTGDQSLIQNYYSLLKSWADYLVDQTLDAGFQTTSLSDGITSFNQTNLVLKGIIGISAMGQISSAMNESADEMHYQATAQEYMNIWVSGAVSQDRSHLLSSFANEASSGLIYNMYADKLLGLNLIPSNVTSIQAAFYESLLNAKRTPFGIPLDSSDSSLSRLDWTMFAITGVLNEGDENAALILHPAISMLKNYVAAETYNSSFAVVYNPQNGMPISGSNSFAIGSLFAPLVIETKSKPGALPGQDSSSSQKFPIQKIVGGVVGGVIAVLLLILGIRAWRRISRQTVVTPLNDPPLTGSRLRNRGPFKFKGTPSDEVWRIAPFLVDASSASSAQATPTAASKEDDLAARNPPIEGISSELPPAESSTRRLDKRLADMLREVRMVRNAVRNRNVRREVGGRNGRPTEAPPSYASMPLMDLSRDPD</sequence>
<feature type="region of interest" description="Disordered" evidence="1">
    <location>
        <begin position="885"/>
        <end position="921"/>
    </location>
</feature>
<organism evidence="6 7">
    <name type="scientific">Schizopora paradoxa</name>
    <dbReference type="NCBI Taxonomy" id="27342"/>
    <lineage>
        <taxon>Eukaryota</taxon>
        <taxon>Fungi</taxon>
        <taxon>Dikarya</taxon>
        <taxon>Basidiomycota</taxon>
        <taxon>Agaricomycotina</taxon>
        <taxon>Agaricomycetes</taxon>
        <taxon>Hymenochaetales</taxon>
        <taxon>Schizoporaceae</taxon>
        <taxon>Schizopora</taxon>
    </lineage>
</organism>
<keyword evidence="7" id="KW-1185">Reference proteome</keyword>
<dbReference type="Pfam" id="PF16335">
    <property type="entry name" value="GtaA_6_Hairpin"/>
    <property type="match status" value="1"/>
</dbReference>
<reference evidence="6 7" key="1">
    <citation type="submission" date="2015-04" db="EMBL/GenBank/DDBJ databases">
        <title>Complete genome sequence of Schizopora paradoxa KUC8140, a cosmopolitan wood degrader in East Asia.</title>
        <authorList>
            <consortium name="DOE Joint Genome Institute"/>
            <person name="Min B."/>
            <person name="Park H."/>
            <person name="Jang Y."/>
            <person name="Kim J.-J."/>
            <person name="Kim K.H."/>
            <person name="Pangilinan J."/>
            <person name="Lipzen A."/>
            <person name="Riley R."/>
            <person name="Grigoriev I.V."/>
            <person name="Spatafora J.W."/>
            <person name="Choi I.-G."/>
        </authorList>
    </citation>
    <scope>NUCLEOTIDE SEQUENCE [LARGE SCALE GENOMIC DNA]</scope>
    <source>
        <strain evidence="6 7">KUC8140</strain>
    </source>
</reference>
<evidence type="ECO:0000256" key="3">
    <source>
        <dbReference type="SAM" id="SignalP"/>
    </source>
</evidence>
<dbReference type="InterPro" id="IPR032514">
    <property type="entry name" value="GtaA_central"/>
</dbReference>
<evidence type="ECO:0000259" key="5">
    <source>
        <dbReference type="Pfam" id="PF17168"/>
    </source>
</evidence>
<dbReference type="Pfam" id="PF17168">
    <property type="entry name" value="DUF5127"/>
    <property type="match status" value="1"/>
</dbReference>
<keyword evidence="2" id="KW-0472">Membrane</keyword>
<feature type="domain" description="Glutaminase A N-terminal" evidence="5">
    <location>
        <begin position="116"/>
        <end position="355"/>
    </location>
</feature>
<dbReference type="EMBL" id="KQ085924">
    <property type="protein sequence ID" value="KLO15790.1"/>
    <property type="molecule type" value="Genomic_DNA"/>
</dbReference>